<dbReference type="PANTHER" id="PTHR43522">
    <property type="entry name" value="TRANSKETOLASE"/>
    <property type="match status" value="1"/>
</dbReference>
<dbReference type="CDD" id="cd07033">
    <property type="entry name" value="TPP_PYR_DXS_TK_like"/>
    <property type="match status" value="1"/>
</dbReference>
<dbReference type="InterPro" id="IPR005478">
    <property type="entry name" value="Transketolase_bac-like"/>
</dbReference>
<dbReference type="Gene3D" id="3.40.50.920">
    <property type="match status" value="1"/>
</dbReference>
<dbReference type="InterPro" id="IPR049557">
    <property type="entry name" value="Transketolase_CS"/>
</dbReference>
<evidence type="ECO:0000256" key="9">
    <source>
        <dbReference type="ARBA" id="ARBA00049473"/>
    </source>
</evidence>
<evidence type="ECO:0000256" key="11">
    <source>
        <dbReference type="RuleBase" id="RU004996"/>
    </source>
</evidence>
<proteinExistence type="inferred from homology"/>
<dbReference type="InterPro" id="IPR005475">
    <property type="entry name" value="Transketolase-like_Pyr-bd"/>
</dbReference>
<dbReference type="EC" id="2.2.1.1" evidence="3 10"/>
<name>A0ABS8YWT7_9RHOB</name>
<reference evidence="13 14" key="1">
    <citation type="submission" date="2021-12" db="EMBL/GenBank/DDBJ databases">
        <title>Sinirhodobacter sp. WL0062 is a bacterium isolated from seawater.</title>
        <authorList>
            <person name="Wang L."/>
            <person name="He W."/>
            <person name="Zhang D.-F."/>
        </authorList>
    </citation>
    <scope>NUCLEOTIDE SEQUENCE [LARGE SCALE GENOMIC DNA]</scope>
    <source>
        <strain evidence="13 14">WL0062</strain>
    </source>
</reference>
<comment type="catalytic activity">
    <reaction evidence="9 11">
        <text>D-sedoheptulose 7-phosphate + D-glyceraldehyde 3-phosphate = aldehydo-D-ribose 5-phosphate + D-xylulose 5-phosphate</text>
        <dbReference type="Rhea" id="RHEA:10508"/>
        <dbReference type="ChEBI" id="CHEBI:57483"/>
        <dbReference type="ChEBI" id="CHEBI:57737"/>
        <dbReference type="ChEBI" id="CHEBI:58273"/>
        <dbReference type="ChEBI" id="CHEBI:59776"/>
        <dbReference type="EC" id="2.2.1.1"/>
    </reaction>
</comment>
<dbReference type="Pfam" id="PF00456">
    <property type="entry name" value="Transketolase_N"/>
    <property type="match status" value="1"/>
</dbReference>
<dbReference type="InterPro" id="IPR009014">
    <property type="entry name" value="Transketo_C/PFOR_II"/>
</dbReference>
<dbReference type="InterPro" id="IPR005474">
    <property type="entry name" value="Transketolase_N"/>
</dbReference>
<evidence type="ECO:0000256" key="2">
    <source>
        <dbReference type="ARBA" id="ARBA00011738"/>
    </source>
</evidence>
<dbReference type="NCBIfam" id="TIGR00232">
    <property type="entry name" value="tktlase_bact"/>
    <property type="match status" value="1"/>
</dbReference>
<keyword evidence="4 11" id="KW-0808">Transferase</keyword>
<comment type="subunit">
    <text evidence="2 11">Homodimer.</text>
</comment>
<comment type="cofactor">
    <cofactor evidence="11">
        <name>thiamine diphosphate</name>
        <dbReference type="ChEBI" id="CHEBI:58937"/>
    </cofactor>
    <text evidence="11">Binds 1 thiamine pyrophosphate per subunit.</text>
</comment>
<gene>
    <name evidence="13" type="primary">tkt</name>
    <name evidence="13" type="ORF">LZA78_12350</name>
</gene>
<dbReference type="Pfam" id="PF22613">
    <property type="entry name" value="Transketolase_C_1"/>
    <property type="match status" value="1"/>
</dbReference>
<protein>
    <recommendedName>
        <fullName evidence="3 10">Transketolase</fullName>
        <ecNumber evidence="3 10">2.2.1.1</ecNumber>
    </recommendedName>
</protein>
<dbReference type="InterPro" id="IPR029061">
    <property type="entry name" value="THDP-binding"/>
</dbReference>
<keyword evidence="5 11" id="KW-0479">Metal-binding</keyword>
<feature type="domain" description="Transketolase-like pyrimidine-binding" evidence="12">
    <location>
        <begin position="355"/>
        <end position="526"/>
    </location>
</feature>
<keyword evidence="7 11" id="KW-0460">Magnesium</keyword>
<dbReference type="InterPro" id="IPR033247">
    <property type="entry name" value="Transketolase_fam"/>
</dbReference>
<dbReference type="SMART" id="SM00861">
    <property type="entry name" value="Transket_pyr"/>
    <property type="match status" value="1"/>
</dbReference>
<dbReference type="Proteomes" id="UP001521181">
    <property type="component" value="Unassembled WGS sequence"/>
</dbReference>
<dbReference type="GO" id="GO:0004802">
    <property type="term" value="F:transketolase activity"/>
    <property type="evidence" value="ECO:0007669"/>
    <property type="project" value="UniProtKB-EC"/>
</dbReference>
<dbReference type="RefSeq" id="WP_233677246.1">
    <property type="nucleotide sequence ID" value="NZ_JAJUOS010000009.1"/>
</dbReference>
<evidence type="ECO:0000259" key="12">
    <source>
        <dbReference type="SMART" id="SM00861"/>
    </source>
</evidence>
<evidence type="ECO:0000256" key="4">
    <source>
        <dbReference type="ARBA" id="ARBA00022679"/>
    </source>
</evidence>
<dbReference type="PANTHER" id="PTHR43522:SF2">
    <property type="entry name" value="TRANSKETOLASE 1-RELATED"/>
    <property type="match status" value="1"/>
</dbReference>
<dbReference type="SUPFAM" id="SSF52922">
    <property type="entry name" value="TK C-terminal domain-like"/>
    <property type="match status" value="1"/>
</dbReference>
<dbReference type="PROSITE" id="PS00802">
    <property type="entry name" value="TRANSKETOLASE_2"/>
    <property type="match status" value="1"/>
</dbReference>
<dbReference type="InterPro" id="IPR055152">
    <property type="entry name" value="Transketolase-like_C_2"/>
</dbReference>
<evidence type="ECO:0000313" key="13">
    <source>
        <dbReference type="EMBL" id="MCE5974277.1"/>
    </source>
</evidence>
<dbReference type="PROSITE" id="PS00801">
    <property type="entry name" value="TRANSKETOLASE_1"/>
    <property type="match status" value="1"/>
</dbReference>
<evidence type="ECO:0000256" key="10">
    <source>
        <dbReference type="NCBIfam" id="TIGR00232"/>
    </source>
</evidence>
<keyword evidence="6 11" id="KW-0106">Calcium</keyword>
<dbReference type="SUPFAM" id="SSF52518">
    <property type="entry name" value="Thiamin diphosphate-binding fold (THDP-binding)"/>
    <property type="match status" value="2"/>
</dbReference>
<evidence type="ECO:0000256" key="5">
    <source>
        <dbReference type="ARBA" id="ARBA00022723"/>
    </source>
</evidence>
<comment type="function">
    <text evidence="11">Catalyzes the transfer of a two-carbon ketol group from a ketose donor to an aldose acceptor, via a covalent intermediate with the cofactor thiamine pyrophosphate.</text>
</comment>
<accession>A0ABS8YWT7</accession>
<evidence type="ECO:0000256" key="1">
    <source>
        <dbReference type="ARBA" id="ARBA00007131"/>
    </source>
</evidence>
<evidence type="ECO:0000256" key="7">
    <source>
        <dbReference type="ARBA" id="ARBA00022842"/>
    </source>
</evidence>
<keyword evidence="8 11" id="KW-0786">Thiamine pyrophosphate</keyword>
<organism evidence="13 14">
    <name type="scientific">Rhodobacter flavimaris</name>
    <dbReference type="NCBI Taxonomy" id="2907145"/>
    <lineage>
        <taxon>Bacteria</taxon>
        <taxon>Pseudomonadati</taxon>
        <taxon>Pseudomonadota</taxon>
        <taxon>Alphaproteobacteria</taxon>
        <taxon>Rhodobacterales</taxon>
        <taxon>Rhodobacter group</taxon>
        <taxon>Rhodobacter</taxon>
    </lineage>
</organism>
<comment type="caution">
    <text evidence="13">The sequence shown here is derived from an EMBL/GenBank/DDBJ whole genome shotgun (WGS) entry which is preliminary data.</text>
</comment>
<comment type="similarity">
    <text evidence="1 11">Belongs to the transketolase family.</text>
</comment>
<dbReference type="CDD" id="cd02012">
    <property type="entry name" value="TPP_TK"/>
    <property type="match status" value="1"/>
</dbReference>
<dbReference type="Gene3D" id="3.40.50.970">
    <property type="match status" value="2"/>
</dbReference>
<evidence type="ECO:0000256" key="6">
    <source>
        <dbReference type="ARBA" id="ARBA00022837"/>
    </source>
</evidence>
<sequence length="672" mass="71417">MNQIAQLSTPAETMMANAIRALTMDAVEAAKSGHPGMPMGMADVAAVLFKRFVKLDPSAPGWADRDRFVLSAGHGSMLLYAVHHLLGYADMPMGQLRAFRQFGSRTAGHPEYGHAAGIEVTTGPLGQGIATATGMALAERMLNARFGDELVDHFTYVMAGDGCLMEGISHEAIDMAGHLGLGRLIVLWDDNGITIDGGTELSTSTDQLARFAASGWHVQRVDGHAAEEIAAAIEAARADARPSLIACRTVIGYGAPTKQGSHDVHGAPLGASEIAAAREALGWTSAPFEIPETVYAEWRAVAERGREAHAQWASRLAKSPLRDEFTAFHTAPDARALDAAIGAYKHSLIQSAPNVATRKSSEMALEVLNETLANTVGGSADLTGSNNTRSKGMTSVRPGDFGGRYVHYGIREHGMAAAMNGIALHGGLRPYGGTFLAFADYARGAIRLSALMGVQVTYVLTHDSIGLGEDGPTHQPVEHLASLRAMPNLNVIRPADAVEAAEAWQIAVTAEGRPNALILSRQNLPMIRGRHIDENLTARGAYLLRDPVEGRDVTLIATGSEVQIAVAAARLLEERGLRAAVVSAPCFELFAEQGPAYRLRVRGSAPRVGIEAAIRQGWDLFLERNDAFVGMAGFGASAPAAQLYEHFGITPEAVAEAAERAIANNRKQEELA</sequence>
<dbReference type="EMBL" id="JAJUOS010000009">
    <property type="protein sequence ID" value="MCE5974277.1"/>
    <property type="molecule type" value="Genomic_DNA"/>
</dbReference>
<evidence type="ECO:0000313" key="14">
    <source>
        <dbReference type="Proteomes" id="UP001521181"/>
    </source>
</evidence>
<evidence type="ECO:0000256" key="3">
    <source>
        <dbReference type="ARBA" id="ARBA00013152"/>
    </source>
</evidence>
<dbReference type="Pfam" id="PF02779">
    <property type="entry name" value="Transket_pyr"/>
    <property type="match status" value="1"/>
</dbReference>
<keyword evidence="14" id="KW-1185">Reference proteome</keyword>
<comment type="cofactor">
    <cofactor evidence="11">
        <name>Mg(2+)</name>
        <dbReference type="ChEBI" id="CHEBI:18420"/>
    </cofactor>
    <cofactor evidence="11">
        <name>Ca(2+)</name>
        <dbReference type="ChEBI" id="CHEBI:29108"/>
    </cofactor>
    <cofactor evidence="11">
        <name>Mn(2+)</name>
        <dbReference type="ChEBI" id="CHEBI:29035"/>
    </cofactor>
    <cofactor evidence="11">
        <name>Co(2+)</name>
        <dbReference type="ChEBI" id="CHEBI:48828"/>
    </cofactor>
    <text evidence="11">Binds 1 Mg(2+) ion per subunit. Can also utilize other divalent metal cations, such as Ca(2+), Mn(2+) and Co(2+).</text>
</comment>
<dbReference type="InterPro" id="IPR020826">
    <property type="entry name" value="Transketolase_BS"/>
</dbReference>
<evidence type="ECO:0000256" key="8">
    <source>
        <dbReference type="ARBA" id="ARBA00023052"/>
    </source>
</evidence>